<dbReference type="InterPro" id="IPR005814">
    <property type="entry name" value="Aminotrans_3"/>
</dbReference>
<dbReference type="Gene3D" id="3.40.640.10">
    <property type="entry name" value="Type I PLP-dependent aspartate aminotransferase-like (Major domain)"/>
    <property type="match status" value="1"/>
</dbReference>
<dbReference type="SUPFAM" id="SSF53383">
    <property type="entry name" value="PLP-dependent transferases"/>
    <property type="match status" value="1"/>
</dbReference>
<name>A0AAN1QDR9_AERVE</name>
<dbReference type="GO" id="GO:0009448">
    <property type="term" value="P:gamma-aminobutyric acid metabolic process"/>
    <property type="evidence" value="ECO:0007669"/>
    <property type="project" value="InterPro"/>
</dbReference>
<evidence type="ECO:0000256" key="6">
    <source>
        <dbReference type="RuleBase" id="RU003560"/>
    </source>
</evidence>
<dbReference type="CDD" id="cd00610">
    <property type="entry name" value="OAT_like"/>
    <property type="match status" value="1"/>
</dbReference>
<comment type="similarity">
    <text evidence="2 6">Belongs to the class-III pyridoxal-phosphate-dependent aminotransferase family.</text>
</comment>
<dbReference type="FunFam" id="3.40.640.10:FF:000013">
    <property type="entry name" value="4-aminobutyrate aminotransferase"/>
    <property type="match status" value="1"/>
</dbReference>
<dbReference type="InterPro" id="IPR015422">
    <property type="entry name" value="PyrdxlP-dep_Trfase_small"/>
</dbReference>
<dbReference type="Proteomes" id="UP000267614">
    <property type="component" value="Chromosome"/>
</dbReference>
<comment type="cofactor">
    <cofactor evidence="1">
        <name>pyridoxal 5'-phosphate</name>
        <dbReference type="ChEBI" id="CHEBI:597326"/>
    </cofactor>
</comment>
<evidence type="ECO:0000256" key="5">
    <source>
        <dbReference type="ARBA" id="ARBA00022898"/>
    </source>
</evidence>
<organism evidence="7 8">
    <name type="scientific">Aeromonas veronii</name>
    <dbReference type="NCBI Taxonomy" id="654"/>
    <lineage>
        <taxon>Bacteria</taxon>
        <taxon>Pseudomonadati</taxon>
        <taxon>Pseudomonadota</taxon>
        <taxon>Gammaproteobacteria</taxon>
        <taxon>Aeromonadales</taxon>
        <taxon>Aeromonadaceae</taxon>
        <taxon>Aeromonas</taxon>
    </lineage>
</organism>
<dbReference type="GO" id="GO:0042802">
    <property type="term" value="F:identical protein binding"/>
    <property type="evidence" value="ECO:0007669"/>
    <property type="project" value="TreeGrafter"/>
</dbReference>
<dbReference type="InterPro" id="IPR050103">
    <property type="entry name" value="Class-III_PLP-dep_AT"/>
</dbReference>
<protein>
    <submittedName>
        <fullName evidence="7">4-aminobutyrate--2-oxoglutarate transaminase</fullName>
        <ecNumber evidence="7">2.6.1.19</ecNumber>
    </submittedName>
</protein>
<keyword evidence="5 6" id="KW-0663">Pyridoxal phosphate</keyword>
<dbReference type="RefSeq" id="WP_123172626.1">
    <property type="nucleotide sequence ID" value="NZ_CP033604.1"/>
</dbReference>
<evidence type="ECO:0000256" key="4">
    <source>
        <dbReference type="ARBA" id="ARBA00022679"/>
    </source>
</evidence>
<dbReference type="InterPro" id="IPR004632">
    <property type="entry name" value="4NH2But_aminotransferase_bac"/>
</dbReference>
<dbReference type="EMBL" id="CP033604">
    <property type="protein sequence ID" value="AYV36539.1"/>
    <property type="molecule type" value="Genomic_DNA"/>
</dbReference>
<evidence type="ECO:0000256" key="1">
    <source>
        <dbReference type="ARBA" id="ARBA00001933"/>
    </source>
</evidence>
<dbReference type="PANTHER" id="PTHR11986:SF79">
    <property type="entry name" value="ACETYLORNITHINE AMINOTRANSFERASE, MITOCHONDRIAL"/>
    <property type="match status" value="1"/>
</dbReference>
<keyword evidence="3 7" id="KW-0032">Aminotransferase</keyword>
<evidence type="ECO:0000256" key="3">
    <source>
        <dbReference type="ARBA" id="ARBA00022576"/>
    </source>
</evidence>
<dbReference type="GO" id="GO:0034386">
    <property type="term" value="F:4-aminobutyrate:2-oxoglutarate transaminase activity"/>
    <property type="evidence" value="ECO:0007669"/>
    <property type="project" value="UniProtKB-EC"/>
</dbReference>
<proteinExistence type="inferred from homology"/>
<dbReference type="PIRSF" id="PIRSF000521">
    <property type="entry name" value="Transaminase_4ab_Lys_Orn"/>
    <property type="match status" value="1"/>
</dbReference>
<accession>A0AAN1QDR9</accession>
<dbReference type="AlphaFoldDB" id="A0AAN1QDR9"/>
<dbReference type="PANTHER" id="PTHR11986">
    <property type="entry name" value="AMINOTRANSFERASE CLASS III"/>
    <property type="match status" value="1"/>
</dbReference>
<dbReference type="InterPro" id="IPR049704">
    <property type="entry name" value="Aminotrans_3_PPA_site"/>
</dbReference>
<dbReference type="GO" id="GO:0030170">
    <property type="term" value="F:pyridoxal phosphate binding"/>
    <property type="evidence" value="ECO:0007669"/>
    <property type="project" value="InterPro"/>
</dbReference>
<dbReference type="NCBIfam" id="TIGR00700">
    <property type="entry name" value="GABAtrnsam"/>
    <property type="match status" value="1"/>
</dbReference>
<evidence type="ECO:0000313" key="8">
    <source>
        <dbReference type="Proteomes" id="UP000267614"/>
    </source>
</evidence>
<dbReference type="PROSITE" id="PS00600">
    <property type="entry name" value="AA_TRANSFER_CLASS_3"/>
    <property type="match status" value="1"/>
</dbReference>
<dbReference type="InterPro" id="IPR015421">
    <property type="entry name" value="PyrdxlP-dep_Trfase_major"/>
</dbReference>
<gene>
    <name evidence="7" type="primary">gabT</name>
    <name evidence="7" type="ORF">EFI48_06790</name>
</gene>
<dbReference type="Pfam" id="PF00202">
    <property type="entry name" value="Aminotran_3"/>
    <property type="match status" value="1"/>
</dbReference>
<keyword evidence="4 7" id="KW-0808">Transferase</keyword>
<sequence length="427" mass="45313">MNNSELQQRKQKAIARGEGNAYNVYIKRAKNAELWDVEGKRYIDFGSGIAVVNTGHCHPKVTAAVKEQVESFSHTCLMVTPYESAVTLAEQINAALPGPTPKKSIFVTTGAEAVENAVKIARSYTGRSGVISFNGSFHGRTLLTGGLTGKVQPYKAGFGPFPPELYRIPYPNALLGITEAQSLEALNQLFKCDIDPARVAAIIIECVQGEGGFYPAPVSFLKTLRALCDEKGILLICDEIQTGFARTGKLFAHEYAGIEPDLVTMAKGLGGGYPIAAVAGKAEIMDHPQPGGLGGTYAGSPLGCAAGVAVMSAIRDEKLCERAQAVGERLVQHLQGIKARYPALVGDIRNLGAMIALELVENGDINQPNTTLTKAICAKAGEKGLLLLSCGTRGNVIRFLPPLTIEMEVLDEGAAILASLFDELANG</sequence>
<reference evidence="7 8" key="1">
    <citation type="submission" date="2018-11" db="EMBL/GenBank/DDBJ databases">
        <title>Complete genome sequence of multidrug-resistant Aeromonas veronii strain MS-18-37.</title>
        <authorList>
            <person name="Abdelhamed H."/>
            <person name="Lawrence M."/>
            <person name="Waldbieser G."/>
        </authorList>
    </citation>
    <scope>NUCLEOTIDE SEQUENCE [LARGE SCALE GENOMIC DNA]</scope>
    <source>
        <strain evidence="7 8">MS-18-37</strain>
    </source>
</reference>
<dbReference type="InterPro" id="IPR015424">
    <property type="entry name" value="PyrdxlP-dep_Trfase"/>
</dbReference>
<evidence type="ECO:0000256" key="2">
    <source>
        <dbReference type="ARBA" id="ARBA00008954"/>
    </source>
</evidence>
<dbReference type="EC" id="2.6.1.19" evidence="7"/>
<dbReference type="Gene3D" id="3.90.1150.10">
    <property type="entry name" value="Aspartate Aminotransferase, domain 1"/>
    <property type="match status" value="1"/>
</dbReference>
<evidence type="ECO:0000313" key="7">
    <source>
        <dbReference type="EMBL" id="AYV36539.1"/>
    </source>
</evidence>